<gene>
    <name evidence="1" type="ORF">AVEN_161216_1</name>
</gene>
<evidence type="ECO:0000313" key="1">
    <source>
        <dbReference type="EMBL" id="GBN36775.1"/>
    </source>
</evidence>
<comment type="caution">
    <text evidence="1">The sequence shown here is derived from an EMBL/GenBank/DDBJ whole genome shotgun (WGS) entry which is preliminary data.</text>
</comment>
<name>A0A4Y2NBL2_ARAVE</name>
<sequence length="107" mass="12537">MDIYRRICTKIIHFVSKQRKHTRKTLSQHEPYGFELNDRPPRQTSGCCSHRIIDSITSGSCDGLPFYRDTTGHRRWAPRVTSSLLYPYPGARPRLLIQQLLIHKFVL</sequence>
<organism evidence="1 2">
    <name type="scientific">Araneus ventricosus</name>
    <name type="common">Orbweaver spider</name>
    <name type="synonym">Epeira ventricosa</name>
    <dbReference type="NCBI Taxonomy" id="182803"/>
    <lineage>
        <taxon>Eukaryota</taxon>
        <taxon>Metazoa</taxon>
        <taxon>Ecdysozoa</taxon>
        <taxon>Arthropoda</taxon>
        <taxon>Chelicerata</taxon>
        <taxon>Arachnida</taxon>
        <taxon>Araneae</taxon>
        <taxon>Araneomorphae</taxon>
        <taxon>Entelegynae</taxon>
        <taxon>Araneoidea</taxon>
        <taxon>Araneidae</taxon>
        <taxon>Araneus</taxon>
    </lineage>
</organism>
<proteinExistence type="predicted"/>
<reference evidence="1 2" key="1">
    <citation type="journal article" date="2019" name="Sci. Rep.">
        <title>Orb-weaving spider Araneus ventricosus genome elucidates the spidroin gene catalogue.</title>
        <authorList>
            <person name="Kono N."/>
            <person name="Nakamura H."/>
            <person name="Ohtoshi R."/>
            <person name="Moran D.A.P."/>
            <person name="Shinohara A."/>
            <person name="Yoshida Y."/>
            <person name="Fujiwara M."/>
            <person name="Mori M."/>
            <person name="Tomita M."/>
            <person name="Arakawa K."/>
        </authorList>
    </citation>
    <scope>NUCLEOTIDE SEQUENCE [LARGE SCALE GENOMIC DNA]</scope>
</reference>
<protein>
    <submittedName>
        <fullName evidence="1">Uncharacterized protein</fullName>
    </submittedName>
</protein>
<keyword evidence="2" id="KW-1185">Reference proteome</keyword>
<dbReference type="Proteomes" id="UP000499080">
    <property type="component" value="Unassembled WGS sequence"/>
</dbReference>
<dbReference type="EMBL" id="BGPR01008901">
    <property type="protein sequence ID" value="GBN36775.1"/>
    <property type="molecule type" value="Genomic_DNA"/>
</dbReference>
<dbReference type="AlphaFoldDB" id="A0A4Y2NBL2"/>
<accession>A0A4Y2NBL2</accession>
<evidence type="ECO:0000313" key="2">
    <source>
        <dbReference type="Proteomes" id="UP000499080"/>
    </source>
</evidence>